<dbReference type="AlphaFoldDB" id="A0AAU9AR24"/>
<gene>
    <name evidence="3" type="ORF">LEN_3011</name>
</gene>
<evidence type="ECO:0000313" key="3">
    <source>
        <dbReference type="EMBL" id="BAV98498.1"/>
    </source>
</evidence>
<dbReference type="InterPro" id="IPR011528">
    <property type="entry name" value="NERD"/>
</dbReference>
<protein>
    <submittedName>
        <fullName evidence="3">NERD domain-containing protein</fullName>
    </submittedName>
</protein>
<accession>A0AAU9AR24</accession>
<organism evidence="3 4">
    <name type="scientific">Lysobacter enzymogenes</name>
    <dbReference type="NCBI Taxonomy" id="69"/>
    <lineage>
        <taxon>Bacteria</taxon>
        <taxon>Pseudomonadati</taxon>
        <taxon>Pseudomonadota</taxon>
        <taxon>Gammaproteobacteria</taxon>
        <taxon>Lysobacterales</taxon>
        <taxon>Lysobacteraceae</taxon>
        <taxon>Lysobacter</taxon>
    </lineage>
</organism>
<dbReference type="GeneID" id="83064840"/>
<evidence type="ECO:0000313" key="4">
    <source>
        <dbReference type="Proteomes" id="UP000218824"/>
    </source>
</evidence>
<feature type="region of interest" description="Disordered" evidence="1">
    <location>
        <begin position="228"/>
        <end position="275"/>
    </location>
</feature>
<dbReference type="RefSeq" id="WP_096378953.1">
    <property type="nucleotide sequence ID" value="NZ_AP014940.1"/>
</dbReference>
<dbReference type="Pfam" id="PF08378">
    <property type="entry name" value="NERD"/>
    <property type="match status" value="1"/>
</dbReference>
<name>A0AAU9AR24_LYSEN</name>
<evidence type="ECO:0000256" key="1">
    <source>
        <dbReference type="SAM" id="MobiDB-lite"/>
    </source>
</evidence>
<dbReference type="Proteomes" id="UP000218824">
    <property type="component" value="Chromosome"/>
</dbReference>
<sequence>MLIKIKDDDSALLKELELRAAGTGTAARQAATELRIRQAGLKGERDSAYHIDFHFERSPNWAVIHDLRLERDGRVAQIDHLLINRWLEIYVLETKHFHAGIKITGDGEFLRWNAYRKTYEGMASSLEQNERHIAVLSDVVATLDWPQRMGLRIAPAFHSLVLVSPQARIDRSKGFDSSRVIKADLLRKQIDKHFEADGALMTLFKTTAKLVSGDTVAGVARQLVALHRPLQRNRPAEPAPTTHSRNEPAIAQPIDAPSETERHRTEPSAAPALPPDTATHIAAAAPPAQENVEPSSRPDIAHAKALTEPPPLPANHGTSAVPVCKTCNAGAGEILYGKFGYYFRCEGCGGNTTIRFVCQPGHKPRLRKEGPSFYRECADCRSSVLYHRNRS</sequence>
<evidence type="ECO:0000259" key="2">
    <source>
        <dbReference type="PROSITE" id="PS50965"/>
    </source>
</evidence>
<dbReference type="PROSITE" id="PS50965">
    <property type="entry name" value="NERD"/>
    <property type="match status" value="1"/>
</dbReference>
<dbReference type="KEGG" id="lem:LEN_3011"/>
<reference evidence="3 4" key="1">
    <citation type="journal article" date="2017" name="DNA Res.">
        <title>Complete genome sequence and expression profile of the commercial lytic enzyme producer Lysobacter enzymogenes M497-1.</title>
        <authorList>
            <person name="Takami H."/>
            <person name="Toyoda A."/>
            <person name="Uchiyama I."/>
            <person name="Itoh T."/>
            <person name="Takaki Y."/>
            <person name="Arai W."/>
            <person name="Nishi S."/>
            <person name="Kawai M."/>
            <person name="Shinya K."/>
            <person name="Ikeda H."/>
        </authorList>
    </citation>
    <scope>NUCLEOTIDE SEQUENCE [LARGE SCALE GENOMIC DNA]</scope>
    <source>
        <strain evidence="3 4">M497-1</strain>
    </source>
</reference>
<proteinExistence type="predicted"/>
<feature type="domain" description="NERD" evidence="2">
    <location>
        <begin position="39"/>
        <end position="159"/>
    </location>
</feature>
<dbReference type="EMBL" id="AP014940">
    <property type="protein sequence ID" value="BAV98498.1"/>
    <property type="molecule type" value="Genomic_DNA"/>
</dbReference>